<evidence type="ECO:0000256" key="1">
    <source>
        <dbReference type="ARBA" id="ARBA00004728"/>
    </source>
</evidence>
<comment type="caution">
    <text evidence="7">The sequence shown here is derived from an EMBL/GenBank/DDBJ whole genome shotgun (WGS) entry which is preliminary data.</text>
</comment>
<dbReference type="GO" id="GO:0006654">
    <property type="term" value="P:phosphatidic acid biosynthetic process"/>
    <property type="evidence" value="ECO:0007669"/>
    <property type="project" value="TreeGrafter"/>
</dbReference>
<dbReference type="GO" id="GO:0005783">
    <property type="term" value="C:endoplasmic reticulum"/>
    <property type="evidence" value="ECO:0007669"/>
    <property type="project" value="TreeGrafter"/>
</dbReference>
<reference evidence="7" key="1">
    <citation type="thesis" date="2021" institute="BYU ScholarsArchive" country="Provo, UT, USA">
        <title>Applications of and Algorithms for Genome Assembly and Genomic Analyses with an Emphasis on Marine Teleosts.</title>
        <authorList>
            <person name="Pickett B.D."/>
        </authorList>
    </citation>
    <scope>NUCLEOTIDE SEQUENCE</scope>
    <source>
        <strain evidence="7">HI-2016</strain>
    </source>
</reference>
<keyword evidence="3" id="KW-0808">Transferase</keyword>
<name>A0A8T2PTB7_9TELE</name>
<dbReference type="EC" id="2.3.1.51" evidence="2"/>
<organism evidence="7 8">
    <name type="scientific">Albula glossodonta</name>
    <name type="common">roundjaw bonefish</name>
    <dbReference type="NCBI Taxonomy" id="121402"/>
    <lineage>
        <taxon>Eukaryota</taxon>
        <taxon>Metazoa</taxon>
        <taxon>Chordata</taxon>
        <taxon>Craniata</taxon>
        <taxon>Vertebrata</taxon>
        <taxon>Euteleostomi</taxon>
        <taxon>Actinopterygii</taxon>
        <taxon>Neopterygii</taxon>
        <taxon>Teleostei</taxon>
        <taxon>Albuliformes</taxon>
        <taxon>Albulidae</taxon>
        <taxon>Albula</taxon>
    </lineage>
</organism>
<comment type="pathway">
    <text evidence="1">Phospholipid metabolism; CDP-diacylglycerol biosynthesis; CDP-diacylglycerol from sn-glycerol 3-phosphate: step 2/3.</text>
</comment>
<proteinExistence type="predicted"/>
<dbReference type="SUPFAM" id="SSF69593">
    <property type="entry name" value="Glycerol-3-phosphate (1)-acyltransferase"/>
    <property type="match status" value="1"/>
</dbReference>
<accession>A0A8T2PTB7</accession>
<dbReference type="Proteomes" id="UP000824540">
    <property type="component" value="Unassembled WGS sequence"/>
</dbReference>
<dbReference type="InterPro" id="IPR002123">
    <property type="entry name" value="Plipid/glycerol_acylTrfase"/>
</dbReference>
<sequence>MDPLWMIAFLVSVLLWSSKTFVFYFKTCLYFVLMMCLAVIVIPVCILKNRGRNVENMRVIRFLVRHVKFILGLRYEVKGLENLQVDGPYVIVSNHQSSLDVLVGLACWLGGTVFINRKRTDDAKSAMAEAARTMLKDQVPIVPVVFSSYSSFYLPKEKLFKCGTVKLTILPAIGTKGMTSDGVSELSQKCYELMHSVFTEISKPANHKVHSD</sequence>
<evidence type="ECO:0000313" key="7">
    <source>
        <dbReference type="EMBL" id="KAG9354551.1"/>
    </source>
</evidence>
<protein>
    <recommendedName>
        <fullName evidence="2">1-acylglycerol-3-phosphate O-acyltransferase</fullName>
        <ecNumber evidence="2">2.3.1.51</ecNumber>
    </recommendedName>
</protein>
<gene>
    <name evidence="7" type="ORF">JZ751_001262</name>
</gene>
<dbReference type="OrthoDB" id="202234at2759"/>
<keyword evidence="5" id="KW-1133">Transmembrane helix</keyword>
<dbReference type="CDD" id="cd07989">
    <property type="entry name" value="LPLAT_AGPAT-like"/>
    <property type="match status" value="1"/>
</dbReference>
<evidence type="ECO:0000256" key="4">
    <source>
        <dbReference type="ARBA" id="ARBA00023315"/>
    </source>
</evidence>
<evidence type="ECO:0000256" key="5">
    <source>
        <dbReference type="SAM" id="Phobius"/>
    </source>
</evidence>
<evidence type="ECO:0000259" key="6">
    <source>
        <dbReference type="Pfam" id="PF01553"/>
    </source>
</evidence>
<evidence type="ECO:0000313" key="8">
    <source>
        <dbReference type="Proteomes" id="UP000824540"/>
    </source>
</evidence>
<dbReference type="EMBL" id="JAFBMS010000002">
    <property type="protein sequence ID" value="KAG9354551.1"/>
    <property type="molecule type" value="Genomic_DNA"/>
</dbReference>
<dbReference type="AlphaFoldDB" id="A0A8T2PTB7"/>
<dbReference type="PANTHER" id="PTHR10434:SF11">
    <property type="entry name" value="1-ACYL-SN-GLYCEROL-3-PHOSPHATE ACYLTRANSFERASE"/>
    <property type="match status" value="1"/>
</dbReference>
<keyword evidence="4" id="KW-0012">Acyltransferase</keyword>
<keyword evidence="8" id="KW-1185">Reference proteome</keyword>
<evidence type="ECO:0000256" key="2">
    <source>
        <dbReference type="ARBA" id="ARBA00013211"/>
    </source>
</evidence>
<dbReference type="PANTHER" id="PTHR10434">
    <property type="entry name" value="1-ACYL-SN-GLYCEROL-3-PHOSPHATE ACYLTRANSFERASE"/>
    <property type="match status" value="1"/>
</dbReference>
<feature type="domain" description="Phospholipid/glycerol acyltransferase" evidence="6">
    <location>
        <begin position="75"/>
        <end position="103"/>
    </location>
</feature>
<dbReference type="GO" id="GO:0003841">
    <property type="term" value="F:1-acylglycerol-3-phosphate O-acyltransferase activity"/>
    <property type="evidence" value="ECO:0007669"/>
    <property type="project" value="UniProtKB-EC"/>
</dbReference>
<dbReference type="Pfam" id="PF01553">
    <property type="entry name" value="Acyltransferase"/>
    <property type="match status" value="1"/>
</dbReference>
<keyword evidence="5" id="KW-0472">Membrane</keyword>
<keyword evidence="5" id="KW-0812">Transmembrane</keyword>
<feature type="transmembrane region" description="Helical" evidence="5">
    <location>
        <begin position="30"/>
        <end position="47"/>
    </location>
</feature>
<evidence type="ECO:0000256" key="3">
    <source>
        <dbReference type="ARBA" id="ARBA00022679"/>
    </source>
</evidence>